<comment type="caution">
    <text evidence="3">The sequence shown here is derived from an EMBL/GenBank/DDBJ whole genome shotgun (WGS) entry which is preliminary data.</text>
</comment>
<proteinExistence type="predicted"/>
<sequence length="666" mass="73236">MRHSKIYLSMLGVVLAMPVHAIEGGSHVPRDIFPHNVLLNAPVSNWDQAEEIERYCNATVFAHKWIVTSEHCVLSEPRTAYDGILDCESDELSELQTKACNVALPLIDVGDKNQDNGWREFAISRVVTTFIDRTETDEQFQEAKLLTPANPNYDSVPGENAYSYNFGSDNPHTFAFVEMRSTPYLTSTGYLAEVSEFDYALDPDTEGVLLDESGLPLNSFRMAAFKHPVTQEDSDETGMPIYDPLTDGMFMTHGVSFNPVGNAVDVSRGGDVWSGQYVGRGRNLYGYIDESDRFIVRGYGSAGVFRSTTEDGDIANAVSSFGDGGAAVTRLTARGEYDLVGVAYGSETHQEEEHGTGDPNGCSEDTCNSYDLFTYASLRYEPARNRLLYMVDAINAPKYIQSDVNTPSEVTVRLQNISKGSGTNIFSPAVPRNIRDAVSTMGGVTILDWSDSQGNVSAEACESVEPFESCYLKLEVLAEGTIGIGYEDGNQPYQTIIVSSVIPEQEGENGQPIGAPPAIPEPDVPLVPEDVVAGEEHQVLFNLHDLYREDGSPITVVAGWTTEVAFSQEDQETYTANHTVSHDDLANGWAVLDFVIDKPGTYEMTKSLVTRNQDVVYSRTYEEQVVVEETEEEEEDGGFRPTPDGGSVGLFWVFAFALMALFRKRA</sequence>
<dbReference type="Proteomes" id="UP001169719">
    <property type="component" value="Unassembled WGS sequence"/>
</dbReference>
<keyword evidence="1" id="KW-0812">Transmembrane</keyword>
<reference evidence="3" key="1">
    <citation type="submission" date="2024-05" db="EMBL/GenBank/DDBJ databases">
        <title>Genome Sequences of Four Agar- Degrading Marine Bacteria.</title>
        <authorList>
            <person name="Phillips E.K."/>
            <person name="Shaffer J.C."/>
            <person name="Henson M.W."/>
            <person name="Temperton B."/>
            <person name="Thrash C.J."/>
            <person name="Martin M.O."/>
        </authorList>
    </citation>
    <scope>NUCLEOTIDE SEQUENCE</scope>
    <source>
        <strain evidence="3">EKP203</strain>
    </source>
</reference>
<feature type="transmembrane region" description="Helical" evidence="1">
    <location>
        <begin position="645"/>
        <end position="662"/>
    </location>
</feature>
<keyword evidence="2" id="KW-0732">Signal</keyword>
<evidence type="ECO:0000313" key="4">
    <source>
        <dbReference type="Proteomes" id="UP001169719"/>
    </source>
</evidence>
<dbReference type="EMBL" id="JAUEOZ010000003">
    <property type="protein sequence ID" value="MDN2483891.1"/>
    <property type="molecule type" value="Genomic_DNA"/>
</dbReference>
<evidence type="ECO:0000256" key="2">
    <source>
        <dbReference type="SAM" id="SignalP"/>
    </source>
</evidence>
<keyword evidence="1" id="KW-0472">Membrane</keyword>
<evidence type="ECO:0008006" key="5">
    <source>
        <dbReference type="Google" id="ProtNLM"/>
    </source>
</evidence>
<evidence type="ECO:0000313" key="3">
    <source>
        <dbReference type="EMBL" id="MDN2483891.1"/>
    </source>
</evidence>
<evidence type="ECO:0000256" key="1">
    <source>
        <dbReference type="SAM" id="Phobius"/>
    </source>
</evidence>
<gene>
    <name evidence="3" type="ORF">QWJ08_21285</name>
</gene>
<keyword evidence="4" id="KW-1185">Reference proteome</keyword>
<keyword evidence="1" id="KW-1133">Transmembrane helix</keyword>
<name>A0ABT7Y769_9VIBR</name>
<feature type="chain" id="PRO_5045214741" description="GlyGly-CTERM sorting domain-containing protein" evidence="2">
    <location>
        <begin position="22"/>
        <end position="666"/>
    </location>
</feature>
<dbReference type="InterPro" id="IPR009003">
    <property type="entry name" value="Peptidase_S1_PA"/>
</dbReference>
<dbReference type="RefSeq" id="WP_289964057.1">
    <property type="nucleotide sequence ID" value="NZ_JAUEOZ010000003.1"/>
</dbReference>
<protein>
    <recommendedName>
        <fullName evidence="5">GlyGly-CTERM sorting domain-containing protein</fullName>
    </recommendedName>
</protein>
<accession>A0ABT7Y769</accession>
<organism evidence="3 4">
    <name type="scientific">Vibrio agarivorans</name>
    <dbReference type="NCBI Taxonomy" id="153622"/>
    <lineage>
        <taxon>Bacteria</taxon>
        <taxon>Pseudomonadati</taxon>
        <taxon>Pseudomonadota</taxon>
        <taxon>Gammaproteobacteria</taxon>
        <taxon>Vibrionales</taxon>
        <taxon>Vibrionaceae</taxon>
        <taxon>Vibrio</taxon>
    </lineage>
</organism>
<feature type="signal peptide" evidence="2">
    <location>
        <begin position="1"/>
        <end position="21"/>
    </location>
</feature>
<dbReference type="SUPFAM" id="SSF50494">
    <property type="entry name" value="Trypsin-like serine proteases"/>
    <property type="match status" value="1"/>
</dbReference>